<reference evidence="1" key="1">
    <citation type="submission" date="2022-06" db="EMBL/GenBank/DDBJ databases">
        <authorList>
            <consortium name="SYNGENTA / RWTH Aachen University"/>
        </authorList>
    </citation>
    <scope>NUCLEOTIDE SEQUENCE</scope>
</reference>
<gene>
    <name evidence="1" type="ORF">PPACK8108_LOCUS6520</name>
</gene>
<evidence type="ECO:0000313" key="1">
    <source>
        <dbReference type="EMBL" id="CAH7671713.1"/>
    </source>
</evidence>
<dbReference type="EMBL" id="CALTRL010001239">
    <property type="protein sequence ID" value="CAH7671713.1"/>
    <property type="molecule type" value="Genomic_DNA"/>
</dbReference>
<accession>A0AAV0AT22</accession>
<feature type="non-terminal residue" evidence="1">
    <location>
        <position position="148"/>
    </location>
</feature>
<dbReference type="Proteomes" id="UP001153365">
    <property type="component" value="Unassembled WGS sequence"/>
</dbReference>
<proteinExistence type="predicted"/>
<evidence type="ECO:0000313" key="2">
    <source>
        <dbReference type="Proteomes" id="UP001153365"/>
    </source>
</evidence>
<feature type="non-terminal residue" evidence="1">
    <location>
        <position position="1"/>
    </location>
</feature>
<protein>
    <submittedName>
        <fullName evidence="1">Uncharacterized protein</fullName>
    </submittedName>
</protein>
<organism evidence="1 2">
    <name type="scientific">Phakopsora pachyrhizi</name>
    <name type="common">Asian soybean rust disease fungus</name>
    <dbReference type="NCBI Taxonomy" id="170000"/>
    <lineage>
        <taxon>Eukaryota</taxon>
        <taxon>Fungi</taxon>
        <taxon>Dikarya</taxon>
        <taxon>Basidiomycota</taxon>
        <taxon>Pucciniomycotina</taxon>
        <taxon>Pucciniomycetes</taxon>
        <taxon>Pucciniales</taxon>
        <taxon>Phakopsoraceae</taxon>
        <taxon>Phakopsora</taxon>
    </lineage>
</organism>
<name>A0AAV0AT22_PHAPC</name>
<sequence length="148" mass="15704">MDEATRKLMSFLNSGPPDLGLQAGTSQILQAAREGADIEDALEDDEGVSIADQPNAVDDVFEGGSIDFGDDVVVDHSGGENRAEAAPWSWNGVLPFQPRGKIQTFFPSLDQATDNVFGRTRGGQQSAGIYTHPLLVEDSTAPTRGDGL</sequence>
<keyword evidence="2" id="KW-1185">Reference proteome</keyword>
<dbReference type="AlphaFoldDB" id="A0AAV0AT22"/>
<comment type="caution">
    <text evidence="1">The sequence shown here is derived from an EMBL/GenBank/DDBJ whole genome shotgun (WGS) entry which is preliminary data.</text>
</comment>